<name>A0A0F9N793_9ZZZZ</name>
<sequence length="79" mass="9215">MDNEIEDTPNYFIDDEDLAKLMCLVGTKCQYCDGELRINNFWGDDYYGDEQLWVGLLCAEEGHIAPIFFEHGSDKKMRE</sequence>
<dbReference type="AlphaFoldDB" id="A0A0F9N793"/>
<proteinExistence type="predicted"/>
<reference evidence="1" key="1">
    <citation type="journal article" date="2015" name="Nature">
        <title>Complex archaea that bridge the gap between prokaryotes and eukaryotes.</title>
        <authorList>
            <person name="Spang A."/>
            <person name="Saw J.H."/>
            <person name="Jorgensen S.L."/>
            <person name="Zaremba-Niedzwiedzka K."/>
            <person name="Martijn J."/>
            <person name="Lind A.E."/>
            <person name="van Eijk R."/>
            <person name="Schleper C."/>
            <person name="Guy L."/>
            <person name="Ettema T.J."/>
        </authorList>
    </citation>
    <scope>NUCLEOTIDE SEQUENCE</scope>
</reference>
<dbReference type="EMBL" id="LAZR01007535">
    <property type="protein sequence ID" value="KKM84630.1"/>
    <property type="molecule type" value="Genomic_DNA"/>
</dbReference>
<protein>
    <submittedName>
        <fullName evidence="1">Uncharacterized protein</fullName>
    </submittedName>
</protein>
<evidence type="ECO:0000313" key="1">
    <source>
        <dbReference type="EMBL" id="KKM84630.1"/>
    </source>
</evidence>
<gene>
    <name evidence="1" type="ORF">LCGC14_1297210</name>
</gene>
<accession>A0A0F9N793</accession>
<organism evidence="1">
    <name type="scientific">marine sediment metagenome</name>
    <dbReference type="NCBI Taxonomy" id="412755"/>
    <lineage>
        <taxon>unclassified sequences</taxon>
        <taxon>metagenomes</taxon>
        <taxon>ecological metagenomes</taxon>
    </lineage>
</organism>
<comment type="caution">
    <text evidence="1">The sequence shown here is derived from an EMBL/GenBank/DDBJ whole genome shotgun (WGS) entry which is preliminary data.</text>
</comment>